<name>A0ABS2G771_9FIRM</name>
<dbReference type="NCBIfam" id="TIGR02837">
    <property type="entry name" value="spore_II_R"/>
    <property type="match status" value="1"/>
</dbReference>
<sequence>MEQLLFWKERLKSLWKKEGRLFLGAGLLAVVFTVVFAGYVAKGYAEEIISGISGKVVRFHVLANSDSAADQALKLAVRDRVLAEFGERLEDCTSKTETLDLLERSREEICRIAAGEVAAQGYTYPVRVWLVREDFPEKQYGQLVFPAGVYDSLRIEIGQGAGHNWWCVLYPQMCYVDAAFSEPTEEGHDRLCRTLAQEEYTVVSAMESDKTMPKFKLKIVELWQNR</sequence>
<reference evidence="2 3" key="1">
    <citation type="journal article" date="2021" name="Sci. Rep.">
        <title>The distribution of antibiotic resistance genes in chicken gut microbiota commensals.</title>
        <authorList>
            <person name="Juricova H."/>
            <person name="Matiasovicova J."/>
            <person name="Kubasova T."/>
            <person name="Cejkova D."/>
            <person name="Rychlik I."/>
        </authorList>
    </citation>
    <scope>NUCLEOTIDE SEQUENCE [LARGE SCALE GENOMIC DNA]</scope>
    <source>
        <strain evidence="2 3">An431b</strain>
    </source>
</reference>
<protein>
    <submittedName>
        <fullName evidence="2">Stage II sporulation protein R</fullName>
    </submittedName>
</protein>
<keyword evidence="3" id="KW-1185">Reference proteome</keyword>
<dbReference type="RefSeq" id="WP_205133334.1">
    <property type="nucleotide sequence ID" value="NZ_JACSNT010000005.1"/>
</dbReference>
<dbReference type="InterPro" id="IPR014202">
    <property type="entry name" value="Spore_II_R"/>
</dbReference>
<dbReference type="Proteomes" id="UP000729290">
    <property type="component" value="Unassembled WGS sequence"/>
</dbReference>
<feature type="transmembrane region" description="Helical" evidence="1">
    <location>
        <begin position="21"/>
        <end position="41"/>
    </location>
</feature>
<keyword evidence="1" id="KW-0812">Transmembrane</keyword>
<evidence type="ECO:0000256" key="1">
    <source>
        <dbReference type="SAM" id="Phobius"/>
    </source>
</evidence>
<evidence type="ECO:0000313" key="3">
    <source>
        <dbReference type="Proteomes" id="UP000729290"/>
    </source>
</evidence>
<keyword evidence="1" id="KW-0472">Membrane</keyword>
<comment type="caution">
    <text evidence="2">The sequence shown here is derived from an EMBL/GenBank/DDBJ whole genome shotgun (WGS) entry which is preliminary data.</text>
</comment>
<dbReference type="Pfam" id="PF09551">
    <property type="entry name" value="Spore_II_R"/>
    <property type="match status" value="1"/>
</dbReference>
<keyword evidence="1" id="KW-1133">Transmembrane helix</keyword>
<gene>
    <name evidence="2" type="primary">spoIIR</name>
    <name evidence="2" type="ORF">H9X83_04010</name>
</gene>
<evidence type="ECO:0000313" key="2">
    <source>
        <dbReference type="EMBL" id="MBM6877326.1"/>
    </source>
</evidence>
<organism evidence="2 3">
    <name type="scientific">Anaerotignum lactatifermentans</name>
    <dbReference type="NCBI Taxonomy" id="160404"/>
    <lineage>
        <taxon>Bacteria</taxon>
        <taxon>Bacillati</taxon>
        <taxon>Bacillota</taxon>
        <taxon>Clostridia</taxon>
        <taxon>Lachnospirales</taxon>
        <taxon>Anaerotignaceae</taxon>
        <taxon>Anaerotignum</taxon>
    </lineage>
</organism>
<dbReference type="EMBL" id="JACSNV010000004">
    <property type="protein sequence ID" value="MBM6877326.1"/>
    <property type="molecule type" value="Genomic_DNA"/>
</dbReference>
<proteinExistence type="predicted"/>
<accession>A0ABS2G771</accession>